<proteinExistence type="predicted"/>
<dbReference type="AlphaFoldDB" id="A0A383AF87"/>
<evidence type="ECO:0000313" key="1">
    <source>
        <dbReference type="EMBL" id="SVE06556.1"/>
    </source>
</evidence>
<protein>
    <submittedName>
        <fullName evidence="1">Uncharacterized protein</fullName>
    </submittedName>
</protein>
<sequence length="25" mass="2593">MRILSLGVVCAGIITLSGFNVTAQE</sequence>
<reference evidence="1" key="1">
    <citation type="submission" date="2018-05" db="EMBL/GenBank/DDBJ databases">
        <authorList>
            <person name="Lanie J.A."/>
            <person name="Ng W.-L."/>
            <person name="Kazmierczak K.M."/>
            <person name="Andrzejewski T.M."/>
            <person name="Davidsen T.M."/>
            <person name="Wayne K.J."/>
            <person name="Tettelin H."/>
            <person name="Glass J.I."/>
            <person name="Rusch D."/>
            <person name="Podicherti R."/>
            <person name="Tsui H.-C.T."/>
            <person name="Winkler M.E."/>
        </authorList>
    </citation>
    <scope>NUCLEOTIDE SEQUENCE</scope>
</reference>
<organism evidence="1">
    <name type="scientific">marine metagenome</name>
    <dbReference type="NCBI Taxonomy" id="408172"/>
    <lineage>
        <taxon>unclassified sequences</taxon>
        <taxon>metagenomes</taxon>
        <taxon>ecological metagenomes</taxon>
    </lineage>
</organism>
<accession>A0A383AF87</accession>
<gene>
    <name evidence="1" type="ORF">METZ01_LOCUS459410</name>
</gene>
<dbReference type="EMBL" id="UINC01191761">
    <property type="protein sequence ID" value="SVE06556.1"/>
    <property type="molecule type" value="Genomic_DNA"/>
</dbReference>
<feature type="non-terminal residue" evidence="1">
    <location>
        <position position="25"/>
    </location>
</feature>
<name>A0A383AF87_9ZZZZ</name>